<dbReference type="InterPro" id="IPR051393">
    <property type="entry name" value="ABC_transporter_permease"/>
</dbReference>
<feature type="transmembrane region" description="Helical" evidence="7">
    <location>
        <begin position="111"/>
        <end position="132"/>
    </location>
</feature>
<keyword evidence="2 7" id="KW-0813">Transport</keyword>
<dbReference type="RefSeq" id="WP_171690754.1">
    <property type="nucleotide sequence ID" value="NZ_WHOC01000089.1"/>
</dbReference>
<keyword evidence="5 7" id="KW-1133">Transmembrane helix</keyword>
<proteinExistence type="inferred from homology"/>
<sequence>MNRTASSKWRRTDNLSAYMMMTPGFVLYVVFVFLPMMWVLYISFTSYDGAGTPRWVGIDNFAYALKDRVWWNAVWNTFIFALFKILIEAPLALILAVILNKKVFAANWFRTIFFLPHLVSMAVMGVIFYFLLRPVDGVINGVLQMLHVIGAPVDYLGSPFWSMTSLILIGIWSGFGVNMIYFLIGLQTIPKELYECADLEGASESRKLISITIPMLGPIFSIVVMMMIVYTLKTFDIVKVLTDGGPYGKTEIMFTYIYRYFFSDSTTSQQQGYGSALSIMATVIIGVISILYFRMQRKTQHQE</sequence>
<evidence type="ECO:0000256" key="6">
    <source>
        <dbReference type="ARBA" id="ARBA00023136"/>
    </source>
</evidence>
<feature type="domain" description="ABC transmembrane type-1" evidence="8">
    <location>
        <begin position="74"/>
        <end position="292"/>
    </location>
</feature>
<evidence type="ECO:0000313" key="10">
    <source>
        <dbReference type="Proteomes" id="UP000658690"/>
    </source>
</evidence>
<keyword evidence="10" id="KW-1185">Reference proteome</keyword>
<feature type="transmembrane region" description="Helical" evidence="7">
    <location>
        <begin position="160"/>
        <end position="184"/>
    </location>
</feature>
<accession>A0ABX1Z5T6</accession>
<feature type="transmembrane region" description="Helical" evidence="7">
    <location>
        <begin position="208"/>
        <end position="232"/>
    </location>
</feature>
<organism evidence="9 10">
    <name type="scientific">Paenibacillus germinis</name>
    <dbReference type="NCBI Taxonomy" id="2654979"/>
    <lineage>
        <taxon>Bacteria</taxon>
        <taxon>Bacillati</taxon>
        <taxon>Bacillota</taxon>
        <taxon>Bacilli</taxon>
        <taxon>Bacillales</taxon>
        <taxon>Paenibacillaceae</taxon>
        <taxon>Paenibacillus</taxon>
    </lineage>
</organism>
<comment type="similarity">
    <text evidence="7">Belongs to the binding-protein-dependent transport system permease family.</text>
</comment>
<dbReference type="CDD" id="cd06261">
    <property type="entry name" value="TM_PBP2"/>
    <property type="match status" value="1"/>
</dbReference>
<evidence type="ECO:0000256" key="5">
    <source>
        <dbReference type="ARBA" id="ARBA00022989"/>
    </source>
</evidence>
<dbReference type="Gene3D" id="1.10.3720.10">
    <property type="entry name" value="MetI-like"/>
    <property type="match status" value="1"/>
</dbReference>
<comment type="subcellular location">
    <subcellularLocation>
        <location evidence="1 7">Cell membrane</location>
        <topology evidence="1 7">Multi-pass membrane protein</topology>
    </subcellularLocation>
</comment>
<dbReference type="Pfam" id="PF00528">
    <property type="entry name" value="BPD_transp_1"/>
    <property type="match status" value="1"/>
</dbReference>
<dbReference type="PROSITE" id="PS50928">
    <property type="entry name" value="ABC_TM1"/>
    <property type="match status" value="1"/>
</dbReference>
<evidence type="ECO:0000256" key="7">
    <source>
        <dbReference type="RuleBase" id="RU363032"/>
    </source>
</evidence>
<dbReference type="InterPro" id="IPR035906">
    <property type="entry name" value="MetI-like_sf"/>
</dbReference>
<dbReference type="Proteomes" id="UP000658690">
    <property type="component" value="Unassembled WGS sequence"/>
</dbReference>
<evidence type="ECO:0000256" key="3">
    <source>
        <dbReference type="ARBA" id="ARBA00022475"/>
    </source>
</evidence>
<name>A0ABX1Z5T6_9BACL</name>
<dbReference type="EMBL" id="WHOC01000089">
    <property type="protein sequence ID" value="NOU87606.1"/>
    <property type="molecule type" value="Genomic_DNA"/>
</dbReference>
<dbReference type="PANTHER" id="PTHR30193">
    <property type="entry name" value="ABC TRANSPORTER PERMEASE PROTEIN"/>
    <property type="match status" value="1"/>
</dbReference>
<evidence type="ECO:0000313" key="9">
    <source>
        <dbReference type="EMBL" id="NOU87606.1"/>
    </source>
</evidence>
<protein>
    <submittedName>
        <fullName evidence="9">ABC transporter permease subunit</fullName>
    </submittedName>
</protein>
<reference evidence="9 10" key="1">
    <citation type="submission" date="2019-10" db="EMBL/GenBank/DDBJ databases">
        <title>Description of Paenibacillus choica sp. nov.</title>
        <authorList>
            <person name="Carlier A."/>
            <person name="Qi S."/>
        </authorList>
    </citation>
    <scope>NUCLEOTIDE SEQUENCE [LARGE SCALE GENOMIC DNA]</scope>
    <source>
        <strain evidence="9 10">LMG 31460</strain>
    </source>
</reference>
<evidence type="ECO:0000256" key="4">
    <source>
        <dbReference type="ARBA" id="ARBA00022692"/>
    </source>
</evidence>
<feature type="transmembrane region" description="Helical" evidence="7">
    <location>
        <begin position="73"/>
        <end position="99"/>
    </location>
</feature>
<gene>
    <name evidence="9" type="ORF">GC102_17760</name>
</gene>
<dbReference type="PANTHER" id="PTHR30193:SF41">
    <property type="entry name" value="DIACETYLCHITOBIOSE UPTAKE SYSTEM PERMEASE PROTEIN NGCF"/>
    <property type="match status" value="1"/>
</dbReference>
<evidence type="ECO:0000259" key="8">
    <source>
        <dbReference type="PROSITE" id="PS50928"/>
    </source>
</evidence>
<dbReference type="SUPFAM" id="SSF161098">
    <property type="entry name" value="MetI-like"/>
    <property type="match status" value="1"/>
</dbReference>
<feature type="transmembrane region" description="Helical" evidence="7">
    <location>
        <begin position="273"/>
        <end position="293"/>
    </location>
</feature>
<comment type="caution">
    <text evidence="9">The sequence shown here is derived from an EMBL/GenBank/DDBJ whole genome shotgun (WGS) entry which is preliminary data.</text>
</comment>
<dbReference type="InterPro" id="IPR000515">
    <property type="entry name" value="MetI-like"/>
</dbReference>
<keyword evidence="3" id="KW-1003">Cell membrane</keyword>
<evidence type="ECO:0000256" key="2">
    <source>
        <dbReference type="ARBA" id="ARBA00022448"/>
    </source>
</evidence>
<keyword evidence="6 7" id="KW-0472">Membrane</keyword>
<feature type="transmembrane region" description="Helical" evidence="7">
    <location>
        <begin position="21"/>
        <end position="44"/>
    </location>
</feature>
<keyword evidence="4 7" id="KW-0812">Transmembrane</keyword>
<evidence type="ECO:0000256" key="1">
    <source>
        <dbReference type="ARBA" id="ARBA00004651"/>
    </source>
</evidence>